<keyword evidence="2" id="KW-1185">Reference proteome</keyword>
<dbReference type="GeneID" id="39582968"/>
<gene>
    <name evidence="1" type="ORF">SODALDRAFT_362733</name>
</gene>
<sequence>MPPYAPVATLMVGTGYLCRAAGQHALLQTLFAPRLVRLLLVASIRFREANQKMRGSFRRPPPLKARAPSPVSFYHTEYGVNVQCSCGRILPADVDFGCLGRRTLEPSVFFLRSHRLVVSSSSPLSSPPPVTCCLLVSAYRFPALDLCVSANPLTPLPRYTPRRVLAPAKTDGSLPSRQPSHGIAFFVAASFLDKSFSLVFPEVDILFPSTIYANAFEKEKREKKKEKKVSVLSAHRSQFQTFSASSSRQPCFVGGSRTSSIAVPTSDILWSAIEELSFACKKLQS</sequence>
<dbReference type="AlphaFoldDB" id="A0A3N2PN80"/>
<name>A0A3N2PN80_SODAK</name>
<protein>
    <submittedName>
        <fullName evidence="1">Uncharacterized protein</fullName>
    </submittedName>
</protein>
<dbReference type="RefSeq" id="XP_028463690.1">
    <property type="nucleotide sequence ID" value="XM_028614490.1"/>
</dbReference>
<evidence type="ECO:0000313" key="2">
    <source>
        <dbReference type="Proteomes" id="UP000272025"/>
    </source>
</evidence>
<dbReference type="Proteomes" id="UP000272025">
    <property type="component" value="Unassembled WGS sequence"/>
</dbReference>
<evidence type="ECO:0000313" key="1">
    <source>
        <dbReference type="EMBL" id="ROT35884.1"/>
    </source>
</evidence>
<organism evidence="1 2">
    <name type="scientific">Sodiomyces alkalinus (strain CBS 110278 / VKM F-3762 / F11)</name>
    <name type="common">Alkaliphilic filamentous fungus</name>
    <dbReference type="NCBI Taxonomy" id="1314773"/>
    <lineage>
        <taxon>Eukaryota</taxon>
        <taxon>Fungi</taxon>
        <taxon>Dikarya</taxon>
        <taxon>Ascomycota</taxon>
        <taxon>Pezizomycotina</taxon>
        <taxon>Sordariomycetes</taxon>
        <taxon>Hypocreomycetidae</taxon>
        <taxon>Glomerellales</taxon>
        <taxon>Plectosphaerellaceae</taxon>
        <taxon>Sodiomyces</taxon>
    </lineage>
</organism>
<accession>A0A3N2PN80</accession>
<reference evidence="1 2" key="1">
    <citation type="journal article" date="2018" name="Mol. Ecol.">
        <title>The obligate alkalophilic soda-lake fungus Sodiomyces alkalinus has shifted to a protein diet.</title>
        <authorList>
            <person name="Grum-Grzhimaylo A.A."/>
            <person name="Falkoski D.L."/>
            <person name="van den Heuvel J."/>
            <person name="Valero-Jimenez C.A."/>
            <person name="Min B."/>
            <person name="Choi I.G."/>
            <person name="Lipzen A."/>
            <person name="Daum C.G."/>
            <person name="Aanen D.K."/>
            <person name="Tsang A."/>
            <person name="Henrissat B."/>
            <person name="Bilanenko E.N."/>
            <person name="de Vries R.P."/>
            <person name="van Kan J.A.L."/>
            <person name="Grigoriev I.V."/>
            <person name="Debets A.J.M."/>
        </authorList>
    </citation>
    <scope>NUCLEOTIDE SEQUENCE [LARGE SCALE GENOMIC DNA]</scope>
    <source>
        <strain evidence="1 2">F11</strain>
    </source>
</reference>
<dbReference type="EMBL" id="ML119060">
    <property type="protein sequence ID" value="ROT35884.1"/>
    <property type="molecule type" value="Genomic_DNA"/>
</dbReference>
<proteinExistence type="predicted"/>